<evidence type="ECO:0000313" key="1">
    <source>
        <dbReference type="EMBL" id="MFC4593063.1"/>
    </source>
</evidence>
<accession>A0ABV9EV76</accession>
<reference evidence="2" key="1">
    <citation type="journal article" date="2019" name="Int. J. Syst. Evol. Microbiol.">
        <title>The Global Catalogue of Microorganisms (GCM) 10K type strain sequencing project: providing services to taxonomists for standard genome sequencing and annotation.</title>
        <authorList>
            <consortium name="The Broad Institute Genomics Platform"/>
            <consortium name="The Broad Institute Genome Sequencing Center for Infectious Disease"/>
            <person name="Wu L."/>
            <person name="Ma J."/>
        </authorList>
    </citation>
    <scope>NUCLEOTIDE SEQUENCE [LARGE SCALE GENOMIC DNA]</scope>
    <source>
        <strain evidence="2">NBRC 103632</strain>
    </source>
</reference>
<name>A0ABV9EV76_9SPHN</name>
<comment type="caution">
    <text evidence="1">The sequence shown here is derived from an EMBL/GenBank/DDBJ whole genome shotgun (WGS) entry which is preliminary data.</text>
</comment>
<proteinExistence type="predicted"/>
<sequence>MDKYRTLVERLLKRTLNGDLSWDYDEFENKLSTNIAERMVYLEETKNDNGEPAIKLSIVNPTSQKAESFIDDMINGPTPNYRGFDSYWVLMKTLFDVGVRRATGADKDIDDILDTLDDVPF</sequence>
<keyword evidence="2" id="KW-1185">Reference proteome</keyword>
<dbReference type="RefSeq" id="WP_380802246.1">
    <property type="nucleotide sequence ID" value="NZ_JBHSFZ010000003.1"/>
</dbReference>
<dbReference type="Proteomes" id="UP001595957">
    <property type="component" value="Unassembled WGS sequence"/>
</dbReference>
<gene>
    <name evidence="1" type="ORF">ACFO3E_02485</name>
</gene>
<evidence type="ECO:0000313" key="2">
    <source>
        <dbReference type="Proteomes" id="UP001595957"/>
    </source>
</evidence>
<dbReference type="EMBL" id="JBHSFZ010000003">
    <property type="protein sequence ID" value="MFC4593063.1"/>
    <property type="molecule type" value="Genomic_DNA"/>
</dbReference>
<organism evidence="1 2">
    <name type="scientific">Sphingobium tyrosinilyticum</name>
    <dbReference type="NCBI Taxonomy" id="2715436"/>
    <lineage>
        <taxon>Bacteria</taxon>
        <taxon>Pseudomonadati</taxon>
        <taxon>Pseudomonadota</taxon>
        <taxon>Alphaproteobacteria</taxon>
        <taxon>Sphingomonadales</taxon>
        <taxon>Sphingomonadaceae</taxon>
        <taxon>Sphingobium</taxon>
    </lineage>
</organism>
<protein>
    <submittedName>
        <fullName evidence="1">Uncharacterized protein</fullName>
    </submittedName>
</protein>